<evidence type="ECO:0000256" key="5">
    <source>
        <dbReference type="ARBA" id="ARBA00022989"/>
    </source>
</evidence>
<evidence type="ECO:0000256" key="7">
    <source>
        <dbReference type="SAM" id="Phobius"/>
    </source>
</evidence>
<dbReference type="Gene3D" id="1.10.3860.10">
    <property type="entry name" value="Sodium:dicarboxylate symporter"/>
    <property type="match status" value="1"/>
</dbReference>
<dbReference type="GO" id="GO:0015293">
    <property type="term" value="F:symporter activity"/>
    <property type="evidence" value="ECO:0007669"/>
    <property type="project" value="UniProtKB-KW"/>
</dbReference>
<reference evidence="8 9" key="1">
    <citation type="submission" date="2016-10" db="EMBL/GenBank/DDBJ databases">
        <authorList>
            <person name="de Groot N.N."/>
        </authorList>
    </citation>
    <scope>NUCLEOTIDE SEQUENCE [LARGE SCALE GENOMIC DNA]</scope>
    <source>
        <strain evidence="8 9">KH1P1</strain>
    </source>
</reference>
<feature type="transmembrane region" description="Helical" evidence="7">
    <location>
        <begin position="223"/>
        <end position="245"/>
    </location>
</feature>
<keyword evidence="5 7" id="KW-1133">Transmembrane helix</keyword>
<evidence type="ECO:0000256" key="3">
    <source>
        <dbReference type="ARBA" id="ARBA00022475"/>
    </source>
</evidence>
<keyword evidence="3" id="KW-1003">Cell membrane</keyword>
<feature type="transmembrane region" description="Helical" evidence="7">
    <location>
        <begin position="187"/>
        <end position="211"/>
    </location>
</feature>
<organism evidence="8 9">
    <name type="scientific">[Clostridium] aminophilum</name>
    <dbReference type="NCBI Taxonomy" id="1526"/>
    <lineage>
        <taxon>Bacteria</taxon>
        <taxon>Bacillati</taxon>
        <taxon>Bacillota</taxon>
        <taxon>Clostridia</taxon>
        <taxon>Lachnospirales</taxon>
        <taxon>Lachnospiraceae</taxon>
    </lineage>
</organism>
<dbReference type="Pfam" id="PF00375">
    <property type="entry name" value="SDF"/>
    <property type="match status" value="1"/>
</dbReference>
<dbReference type="EMBL" id="FOIL01000005">
    <property type="protein sequence ID" value="SET12157.1"/>
    <property type="molecule type" value="Genomic_DNA"/>
</dbReference>
<dbReference type="PANTHER" id="PTHR42865">
    <property type="entry name" value="PROTON/GLUTAMATE-ASPARTATE SYMPORTER"/>
    <property type="match status" value="1"/>
</dbReference>
<proteinExistence type="predicted"/>
<keyword evidence="4 7" id="KW-0812">Transmembrane</keyword>
<feature type="transmembrane region" description="Helical" evidence="7">
    <location>
        <begin position="331"/>
        <end position="353"/>
    </location>
</feature>
<dbReference type="RefSeq" id="WP_074648671.1">
    <property type="nucleotide sequence ID" value="NZ_FOIL01000005.1"/>
</dbReference>
<protein>
    <submittedName>
        <fullName evidence="8">Na+/H+-dicarboxylate symporter</fullName>
    </submittedName>
</protein>
<dbReference type="Proteomes" id="UP000199820">
    <property type="component" value="Unassembled WGS sequence"/>
</dbReference>
<keyword evidence="2" id="KW-0813">Transport</keyword>
<dbReference type="PANTHER" id="PTHR42865:SF7">
    <property type="entry name" value="PROTON_GLUTAMATE-ASPARTATE SYMPORTER"/>
    <property type="match status" value="1"/>
</dbReference>
<dbReference type="OrthoDB" id="9768885at2"/>
<feature type="transmembrane region" description="Helical" evidence="7">
    <location>
        <begin position="293"/>
        <end position="311"/>
    </location>
</feature>
<dbReference type="GO" id="GO:0005886">
    <property type="term" value="C:plasma membrane"/>
    <property type="evidence" value="ECO:0007669"/>
    <property type="project" value="UniProtKB-SubCell"/>
</dbReference>
<evidence type="ECO:0000256" key="6">
    <source>
        <dbReference type="ARBA" id="ARBA00023136"/>
    </source>
</evidence>
<feature type="transmembrane region" description="Helical" evidence="7">
    <location>
        <begin position="145"/>
        <end position="167"/>
    </location>
</feature>
<gene>
    <name evidence="8" type="ORF">SAMN04487771_100585</name>
</gene>
<dbReference type="InterPro" id="IPR001991">
    <property type="entry name" value="Na-dicarboxylate_symporter"/>
</dbReference>
<feature type="transmembrane region" description="Helical" evidence="7">
    <location>
        <begin position="473"/>
        <end position="502"/>
    </location>
</feature>
<evidence type="ECO:0000256" key="4">
    <source>
        <dbReference type="ARBA" id="ARBA00022692"/>
    </source>
</evidence>
<sequence>MRAYKRFIADDQHIEELVDFVRSTLDQYGIKKKELIRAALTAEEAAASLIGHKSDPEEKGDPYIDLTIRGMLGTVTIELHAAGEEYALEQSMSSDALSLENIPSSDVQDTLRQIILGSYSEGLKYRHKNGVNYIQMTVVRSKNAFLFRTLGAMAAAVLLGLLFSSFIPTDVNASINHLVLQPVKTMYMNALKMIVAPVVFFSIISCLVQFSDLTALGRIGGKIIGFYLFTTVLSIFVGLTSFWIFKPGDASLTSSLIANVSSLPSGSGSVSIRDTIIGIIPSNVIDPFLKADMLQLIFMAVLCGVATNLIGKYSETLKDLFQACNDLFLKITTLIIKMMPLAIFCSIMSLILTPGIRTLLSALEIMGTFLFGLLCMMVCYCILMVIIGKMDPVPFVRKYAPYMLQVFSMASSNASIPINMDACEKKIGIDKKIYSLSIPLGATLNMDGTCVHLAVFGLALAKIYGVELSAGALLSMVLTILILSVGAAGIPGSGLICLSVLLTQINVPMEAIGLVMGIDPLCGMFRCMSNCLGDVVASTVIAKSEHMLDMKIYHAK</sequence>
<feature type="transmembrane region" description="Helical" evidence="7">
    <location>
        <begin position="365"/>
        <end position="387"/>
    </location>
</feature>
<comment type="subcellular location">
    <subcellularLocation>
        <location evidence="1">Cell membrane</location>
        <topology evidence="1">Multi-pass membrane protein</topology>
    </subcellularLocation>
</comment>
<accession>A0A1I0BZN3</accession>
<keyword evidence="9" id="KW-1185">Reference proteome</keyword>
<dbReference type="SUPFAM" id="SSF118215">
    <property type="entry name" value="Proton glutamate symport protein"/>
    <property type="match status" value="1"/>
</dbReference>
<evidence type="ECO:0000313" key="9">
    <source>
        <dbReference type="Proteomes" id="UP000199820"/>
    </source>
</evidence>
<evidence type="ECO:0000313" key="8">
    <source>
        <dbReference type="EMBL" id="SET12157.1"/>
    </source>
</evidence>
<evidence type="ECO:0000256" key="1">
    <source>
        <dbReference type="ARBA" id="ARBA00004651"/>
    </source>
</evidence>
<dbReference type="AlphaFoldDB" id="A0A1I0BZN3"/>
<name>A0A1I0BZN3_9FIRM</name>
<keyword evidence="6 7" id="KW-0472">Membrane</keyword>
<dbReference type="PRINTS" id="PR00173">
    <property type="entry name" value="EDTRNSPORT"/>
</dbReference>
<dbReference type="InterPro" id="IPR036458">
    <property type="entry name" value="Na:dicarbo_symporter_sf"/>
</dbReference>
<evidence type="ECO:0000256" key="2">
    <source>
        <dbReference type="ARBA" id="ARBA00022448"/>
    </source>
</evidence>